<dbReference type="InterPro" id="IPR011105">
    <property type="entry name" value="Cell_wall_hydrolase_SleB"/>
</dbReference>
<dbReference type="InterPro" id="IPR057309">
    <property type="entry name" value="PcsB_CC"/>
</dbReference>
<organism evidence="6 7">
    <name type="scientific">[Clostridium] hylemonae DSM 15053</name>
    <dbReference type="NCBI Taxonomy" id="553973"/>
    <lineage>
        <taxon>Bacteria</taxon>
        <taxon>Bacillati</taxon>
        <taxon>Bacillota</taxon>
        <taxon>Clostridia</taxon>
        <taxon>Lachnospirales</taxon>
        <taxon>Lachnospiraceae</taxon>
    </lineage>
</organism>
<feature type="coiled-coil region" evidence="2">
    <location>
        <begin position="51"/>
        <end position="106"/>
    </location>
</feature>
<reference evidence="6" key="1">
    <citation type="submission" date="2009-02" db="EMBL/GenBank/DDBJ databases">
        <authorList>
            <person name="Fulton L."/>
            <person name="Clifton S."/>
            <person name="Fulton B."/>
            <person name="Xu J."/>
            <person name="Minx P."/>
            <person name="Pepin K.H."/>
            <person name="Johnson M."/>
            <person name="Bhonagiri V."/>
            <person name="Nash W.E."/>
            <person name="Mardis E.R."/>
            <person name="Wilson R.K."/>
        </authorList>
    </citation>
    <scope>NUCLEOTIDE SEQUENCE [LARGE SCALE GENOMIC DNA]</scope>
    <source>
        <strain evidence="6">DSM 15053</strain>
    </source>
</reference>
<evidence type="ECO:0000259" key="4">
    <source>
        <dbReference type="Pfam" id="PF07486"/>
    </source>
</evidence>
<dbReference type="Gene3D" id="6.10.250.3150">
    <property type="match status" value="1"/>
</dbReference>
<keyword evidence="6" id="KW-0378">Hydrolase</keyword>
<keyword evidence="7" id="KW-1185">Reference proteome</keyword>
<reference evidence="6" key="2">
    <citation type="submission" date="2013-06" db="EMBL/GenBank/DDBJ databases">
        <title>Draft genome sequence of Clostridium hylemonae (DSM 15053).</title>
        <authorList>
            <person name="Sudarsanam P."/>
            <person name="Ley R."/>
            <person name="Guruge J."/>
            <person name="Turnbaugh P.J."/>
            <person name="Mahowald M."/>
            <person name="Liep D."/>
            <person name="Gordon J."/>
        </authorList>
    </citation>
    <scope>NUCLEOTIDE SEQUENCE</scope>
    <source>
        <strain evidence="6">DSM 15053</strain>
    </source>
</reference>
<sequence length="383" mass="40726">MLYNRKALAKKGKEMYMKSTKKKRILRAAICLTCAVTIASVNTSVYAEPSTNELEGKTSDLQGELKDLNSQLSTLSDELDATSSKIEELSASVEKSKLDVAAAKLNEDAQYDAMKDRIKFMYEGGSASLLEILFSSENMADFLNKAEFVSNISTYDRQMLDELQAVRVDIEKKQETLETQQEELAGLQSDLESKQEALNAKISSTSGELSKYSAQLERAKAAAAALKTAQDNSVAGSTSAPGKNTDNGNKNNNTDGSNGGTVNNGGSIDANVSDTALFAAILECEAGGSYDGMLAVATVIMNRVSSPSYPNSIRGVIYQSGQFAPTWDGSLNRVLARGPSQSAYSAAQAALGGARHAAVLNCYSFNAAWTGASGVNVGGNVFW</sequence>
<dbReference type="Gene3D" id="1.10.10.2520">
    <property type="entry name" value="Cell wall hydrolase SleB, domain 1"/>
    <property type="match status" value="1"/>
</dbReference>
<evidence type="ECO:0000256" key="1">
    <source>
        <dbReference type="ARBA" id="ARBA00022729"/>
    </source>
</evidence>
<accession>C0C6F7</accession>
<keyword evidence="2" id="KW-0175">Coiled coil</keyword>
<dbReference type="STRING" id="553973.CLOHYLEM_07694"/>
<feature type="compositionally biased region" description="Polar residues" evidence="3">
    <location>
        <begin position="231"/>
        <end position="241"/>
    </location>
</feature>
<dbReference type="Pfam" id="PF07486">
    <property type="entry name" value="Hydrolase_2"/>
    <property type="match status" value="1"/>
</dbReference>
<name>C0C6F7_9FIRM</name>
<feature type="region of interest" description="Disordered" evidence="3">
    <location>
        <begin position="230"/>
        <end position="262"/>
    </location>
</feature>
<evidence type="ECO:0000256" key="2">
    <source>
        <dbReference type="SAM" id="Coils"/>
    </source>
</evidence>
<evidence type="ECO:0000313" key="6">
    <source>
        <dbReference type="EMBL" id="EEG72292.1"/>
    </source>
</evidence>
<dbReference type="eggNOG" id="COG4942">
    <property type="taxonomic scope" value="Bacteria"/>
</dbReference>
<keyword evidence="1" id="KW-0732">Signal</keyword>
<feature type="domain" description="Peptidoglycan hydrolase PcsB coiled-coil" evidence="5">
    <location>
        <begin position="110"/>
        <end position="173"/>
    </location>
</feature>
<dbReference type="AlphaFoldDB" id="C0C6F7"/>
<gene>
    <name evidence="6" type="ORF">CLOHYLEM_07694</name>
</gene>
<dbReference type="Pfam" id="PF24568">
    <property type="entry name" value="CC_PcsB"/>
    <property type="match status" value="1"/>
</dbReference>
<evidence type="ECO:0000313" key="7">
    <source>
        <dbReference type="Proteomes" id="UP000004893"/>
    </source>
</evidence>
<dbReference type="eggNOG" id="COG3773">
    <property type="taxonomic scope" value="Bacteria"/>
</dbReference>
<dbReference type="HOGENOM" id="CLU_045092_0_0_9"/>
<feature type="compositionally biased region" description="Low complexity" evidence="3">
    <location>
        <begin position="242"/>
        <end position="256"/>
    </location>
</feature>
<dbReference type="EMBL" id="ABYI02000042">
    <property type="protein sequence ID" value="EEG72292.1"/>
    <property type="molecule type" value="Genomic_DNA"/>
</dbReference>
<feature type="domain" description="Cell wall hydrolase SleB" evidence="4">
    <location>
        <begin position="289"/>
        <end position="370"/>
    </location>
</feature>
<dbReference type="InterPro" id="IPR042047">
    <property type="entry name" value="SleB_dom1"/>
</dbReference>
<feature type="coiled-coil region" evidence="2">
    <location>
        <begin position="160"/>
        <end position="229"/>
    </location>
</feature>
<comment type="caution">
    <text evidence="6">The sequence shown here is derived from an EMBL/GenBank/DDBJ whole genome shotgun (WGS) entry which is preliminary data.</text>
</comment>
<evidence type="ECO:0000259" key="5">
    <source>
        <dbReference type="Pfam" id="PF24568"/>
    </source>
</evidence>
<evidence type="ECO:0000256" key="3">
    <source>
        <dbReference type="SAM" id="MobiDB-lite"/>
    </source>
</evidence>
<proteinExistence type="predicted"/>
<protein>
    <submittedName>
        <fullName evidence="6">Cell Wall Hydrolase</fullName>
    </submittedName>
</protein>
<dbReference type="Proteomes" id="UP000004893">
    <property type="component" value="Unassembled WGS sequence"/>
</dbReference>
<dbReference type="GO" id="GO:0016787">
    <property type="term" value="F:hydrolase activity"/>
    <property type="evidence" value="ECO:0007669"/>
    <property type="project" value="UniProtKB-KW"/>
</dbReference>